<sequence>MPTDGTRSLSVAPEIVHGKNSRAPSDAWNLCVVLYAVLIGRGPFVATSSWQVKRLIKQGYLRGSTESHPWDTHPTQRSTIDQVMGQPGLSQGEEASPRPPVRHSPNSPDSTILKIMLNMGYHPCNTWVSVESSKFNDAMATYLILKSQSSQGQARALQVKPSIALALRIPQGLPFPCREQQQPGRPNSPSRRSLEVPACLPSPPLPPRGHTPPSLASQHDPAPPWQPPDSSQGWRRVRRRIATCIRQLCCIPCFPRPLSGKRVVALETPSPDRQHRRQPASLRCVDADLVPWE</sequence>
<name>A0AA41MG09_SCICA</name>
<evidence type="ECO:0000313" key="2">
    <source>
        <dbReference type="EMBL" id="MBZ3871163.1"/>
    </source>
</evidence>
<dbReference type="Proteomes" id="UP001166674">
    <property type="component" value="Unassembled WGS sequence"/>
</dbReference>
<dbReference type="SUPFAM" id="SSF56112">
    <property type="entry name" value="Protein kinase-like (PK-like)"/>
    <property type="match status" value="1"/>
</dbReference>
<gene>
    <name evidence="2" type="ORF">SUZIE_111565</name>
</gene>
<keyword evidence="2" id="KW-0418">Kinase</keyword>
<dbReference type="InterPro" id="IPR011009">
    <property type="entry name" value="Kinase-like_dom_sf"/>
</dbReference>
<dbReference type="AlphaFoldDB" id="A0AA41MG09"/>
<feature type="compositionally biased region" description="Pro residues" evidence="1">
    <location>
        <begin position="200"/>
        <end position="210"/>
    </location>
</feature>
<dbReference type="EMBL" id="JAATJV010162231">
    <property type="protein sequence ID" value="MBZ3871163.1"/>
    <property type="molecule type" value="Genomic_DNA"/>
</dbReference>
<comment type="caution">
    <text evidence="2">The sequence shown here is derived from an EMBL/GenBank/DDBJ whole genome shotgun (WGS) entry which is preliminary data.</text>
</comment>
<dbReference type="GO" id="GO:0016301">
    <property type="term" value="F:kinase activity"/>
    <property type="evidence" value="ECO:0007669"/>
    <property type="project" value="UniProtKB-KW"/>
</dbReference>
<feature type="compositionally biased region" description="Polar residues" evidence="1">
    <location>
        <begin position="179"/>
        <end position="191"/>
    </location>
</feature>
<accession>A0AA41MG09</accession>
<protein>
    <submittedName>
        <fullName evidence="2">Sperm motility kinase 2A</fullName>
    </submittedName>
</protein>
<evidence type="ECO:0000313" key="3">
    <source>
        <dbReference type="Proteomes" id="UP001166674"/>
    </source>
</evidence>
<keyword evidence="2" id="KW-0808">Transferase</keyword>
<feature type="region of interest" description="Disordered" evidence="1">
    <location>
        <begin position="83"/>
        <end position="109"/>
    </location>
</feature>
<keyword evidence="3" id="KW-1185">Reference proteome</keyword>
<proteinExistence type="predicted"/>
<evidence type="ECO:0000256" key="1">
    <source>
        <dbReference type="SAM" id="MobiDB-lite"/>
    </source>
</evidence>
<reference evidence="2" key="1">
    <citation type="submission" date="2020-03" db="EMBL/GenBank/DDBJ databases">
        <title>Studies in the Genomics of Life Span.</title>
        <authorList>
            <person name="Glass D."/>
        </authorList>
    </citation>
    <scope>NUCLEOTIDE SEQUENCE</scope>
    <source>
        <strain evidence="2">SUZIE</strain>
        <tissue evidence="2">Muscle</tissue>
    </source>
</reference>
<feature type="region of interest" description="Disordered" evidence="1">
    <location>
        <begin position="175"/>
        <end position="234"/>
    </location>
</feature>
<dbReference type="Gene3D" id="1.10.510.10">
    <property type="entry name" value="Transferase(Phosphotransferase) domain 1"/>
    <property type="match status" value="1"/>
</dbReference>
<dbReference type="Gene3D" id="1.10.8.10">
    <property type="entry name" value="DNA helicase RuvA subunit, C-terminal domain"/>
    <property type="match status" value="1"/>
</dbReference>
<organism evidence="2 3">
    <name type="scientific">Sciurus carolinensis</name>
    <name type="common">Eastern gray squirrel</name>
    <dbReference type="NCBI Taxonomy" id="30640"/>
    <lineage>
        <taxon>Eukaryota</taxon>
        <taxon>Metazoa</taxon>
        <taxon>Chordata</taxon>
        <taxon>Craniata</taxon>
        <taxon>Vertebrata</taxon>
        <taxon>Euteleostomi</taxon>
        <taxon>Mammalia</taxon>
        <taxon>Eutheria</taxon>
        <taxon>Euarchontoglires</taxon>
        <taxon>Glires</taxon>
        <taxon>Rodentia</taxon>
        <taxon>Sciuromorpha</taxon>
        <taxon>Sciuridae</taxon>
        <taxon>Sciurinae</taxon>
        <taxon>Sciurini</taxon>
        <taxon>Sciurus</taxon>
    </lineage>
</organism>